<dbReference type="OrthoDB" id="46098at2"/>
<evidence type="ECO:0000313" key="1">
    <source>
        <dbReference type="EMBL" id="TGG88394.1"/>
    </source>
</evidence>
<gene>
    <name evidence="1" type="ORF">E4650_04950</name>
</gene>
<name>A0A4Z0VWK2_9BACT</name>
<organism evidence="1 2">
    <name type="scientific">Geotoga petraea</name>
    <dbReference type="NCBI Taxonomy" id="28234"/>
    <lineage>
        <taxon>Bacteria</taxon>
        <taxon>Thermotogati</taxon>
        <taxon>Thermotogota</taxon>
        <taxon>Thermotogae</taxon>
        <taxon>Petrotogales</taxon>
        <taxon>Petrotogaceae</taxon>
        <taxon>Geotoga</taxon>
    </lineage>
</organism>
<reference evidence="1 2" key="1">
    <citation type="submission" date="2019-04" db="EMBL/GenBank/DDBJ databases">
        <title>Draft genome sequence data and analysis of a Fermenting Bacterium, Geotoga petraea strain HO-Geo1, isolated from heavy-oil petroleum reservoir in Russia.</title>
        <authorList>
            <person name="Grouzdev D.S."/>
            <person name="Semenova E.M."/>
            <person name="Sokolova D.S."/>
            <person name="Tourova T.P."/>
            <person name="Poltaraus A.B."/>
            <person name="Nazina T.N."/>
        </authorList>
    </citation>
    <scope>NUCLEOTIDE SEQUENCE [LARGE SCALE GENOMIC DNA]</scope>
    <source>
        <strain evidence="1 2">HO-Geo1</strain>
    </source>
</reference>
<accession>A0A4Z0VWK2</accession>
<dbReference type="RefSeq" id="WP_135402764.1">
    <property type="nucleotide sequence ID" value="NZ_FMYV01000002.1"/>
</dbReference>
<protein>
    <submittedName>
        <fullName evidence="1">Uncharacterized protein</fullName>
    </submittedName>
</protein>
<evidence type="ECO:0000313" key="2">
    <source>
        <dbReference type="Proteomes" id="UP000297288"/>
    </source>
</evidence>
<proteinExistence type="predicted"/>
<comment type="caution">
    <text evidence="1">The sequence shown here is derived from an EMBL/GenBank/DDBJ whole genome shotgun (WGS) entry which is preliminary data.</text>
</comment>
<dbReference type="EMBL" id="SRME01000002">
    <property type="protein sequence ID" value="TGG88394.1"/>
    <property type="molecule type" value="Genomic_DNA"/>
</dbReference>
<dbReference type="AlphaFoldDB" id="A0A4Z0VWK2"/>
<sequence length="162" mass="18769">MIYKSPEDKYSGGLMTLNDKGLPTNFKYTEPIKPSKIQKIIYGNNLKSFLASEIIGKKILEGENDIDYFFIDDNEILDFIDTDKLLVYIKESYSDMEKSEKENETFINISDKKTYKLIFSKKAGEDLIGKIKDNAEYFNLSEPFIRLKEALEFICSSNESHK</sequence>
<dbReference type="Proteomes" id="UP000297288">
    <property type="component" value="Unassembled WGS sequence"/>
</dbReference>